<evidence type="ECO:0000256" key="10">
    <source>
        <dbReference type="ARBA" id="ARBA00022989"/>
    </source>
</evidence>
<feature type="transmembrane region" description="Helical" evidence="12">
    <location>
        <begin position="50"/>
        <end position="71"/>
    </location>
</feature>
<keyword evidence="15" id="KW-1185">Reference proteome</keyword>
<dbReference type="SFLD" id="SFLDF00027">
    <property type="entry name" value="p-type_atpase"/>
    <property type="match status" value="1"/>
</dbReference>
<keyword evidence="4 12" id="KW-0812">Transmembrane</keyword>
<comment type="caution">
    <text evidence="14">The sequence shown here is derived from an EMBL/GenBank/DDBJ whole genome shotgun (WGS) entry which is preliminary data.</text>
</comment>
<dbReference type="SMART" id="SM00831">
    <property type="entry name" value="Cation_ATPase_N"/>
    <property type="match status" value="1"/>
</dbReference>
<name>A0A5R9GN22_9PROT</name>
<dbReference type="PANTHER" id="PTHR42861">
    <property type="entry name" value="CALCIUM-TRANSPORTING ATPASE"/>
    <property type="match status" value="1"/>
</dbReference>
<evidence type="ECO:0000256" key="12">
    <source>
        <dbReference type="SAM" id="Phobius"/>
    </source>
</evidence>
<dbReference type="InterPro" id="IPR001757">
    <property type="entry name" value="P_typ_ATPase"/>
</dbReference>
<dbReference type="InterPro" id="IPR036412">
    <property type="entry name" value="HAD-like_sf"/>
</dbReference>
<dbReference type="Gene3D" id="2.70.150.10">
    <property type="entry name" value="Calcium-transporting ATPase, cytoplasmic transduction domain A"/>
    <property type="match status" value="1"/>
</dbReference>
<feature type="transmembrane region" description="Helical" evidence="12">
    <location>
        <begin position="720"/>
        <end position="740"/>
    </location>
</feature>
<dbReference type="NCBIfam" id="TIGR01494">
    <property type="entry name" value="ATPase_P-type"/>
    <property type="match status" value="2"/>
</dbReference>
<dbReference type="Gene3D" id="3.40.1110.10">
    <property type="entry name" value="Calcium-transporting ATPase, cytoplasmic domain N"/>
    <property type="match status" value="1"/>
</dbReference>
<gene>
    <name evidence="14" type="ORF">FEF65_10575</name>
</gene>
<dbReference type="InterPro" id="IPR008250">
    <property type="entry name" value="ATPase_P-typ_transduc_dom_A_sf"/>
</dbReference>
<proteinExistence type="inferred from homology"/>
<sequence length="835" mass="91453">MVQQAGNHSIEDILSDLHVDIETGLSAEEVRLRRARYGPNSLKETQRHPWLHFLAYFYGPIPWMIEAAALLSAFNRHWADLAIILVMLLFNAGVGFWQQSRAASALEALKKQLALKARTLREREWAEISASELVPGDIIRLRMGDIIPADACLLQGDYLSVDQSALTGESLPVERTIGEMIYSGAIAREGEMVAVVTSTGSDTLFGRTARLVDEAGAVSHFQKAVLQIGDYLIYLSLVLVTLLVLVQLARGAPLFELIQFALILTVASIPVAMPAVLSVTMATGAQALSKMQAIVTRLESIEEMAGIDILCSDKTGTLTENRLTAGEPLPFDDCTAETLLLAAALASKAENRDAIDLAVIGAVAEPAQLHGWVLKHFMPFDPVHKRTESGLVSPQGEEVRFSKGAPQVILDLVAHDNGYDAMRHIREKVDAQVSAFALKGYRTIAVAGTNASGRWQFLGLLPLFDPPRPDSAETIVRAREHGIAVRMVTGDNVAIARETAGRLGLGARIAEADSLFGEGVDMHHPGEAVTERIEQEDGFAQVFPEHKYAIIRALQARGHLVAMTGDGVNDAPALKQADVGIAVSGATDAARAAADLILTAPGLSVIISAVEEARHIFERMNAYAIYRITETIRIMFFMVLSMLIYGFYPVTAVMIIMLALFNDIPIMMIAGDHTRLDPKPVRWEMHRVLTIATVLGLVGVAETFLLLVIADTWLAMDQSAIQTLIFLKLSIAGHLTLFVARSRYSMFARPYPSRWLMAAVFTTQLLAAIIAGTGWLVTPIAWTYVGLVWLYCLLWVLIEDRIKLAVYKHLELTGSHHQSFIRLLGKSLHPHQRGR</sequence>
<dbReference type="FunFam" id="3.40.1110.10:FF:000005">
    <property type="entry name" value="Plasma membrane ATPase"/>
    <property type="match status" value="1"/>
</dbReference>
<dbReference type="GO" id="GO:0005524">
    <property type="term" value="F:ATP binding"/>
    <property type="evidence" value="ECO:0007669"/>
    <property type="project" value="UniProtKB-KW"/>
</dbReference>
<dbReference type="RefSeq" id="WP_138239858.1">
    <property type="nucleotide sequence ID" value="NZ_VBRY01000010.1"/>
</dbReference>
<accession>A0A5R9GN22</accession>
<evidence type="ECO:0000256" key="7">
    <source>
        <dbReference type="ARBA" id="ARBA00022840"/>
    </source>
</evidence>
<evidence type="ECO:0000256" key="1">
    <source>
        <dbReference type="ARBA" id="ARBA00004141"/>
    </source>
</evidence>
<protein>
    <submittedName>
        <fullName evidence="14">Plasma-membrane proton-efflux P-type ATPase</fullName>
    </submittedName>
</protein>
<dbReference type="InterPro" id="IPR044492">
    <property type="entry name" value="P_typ_ATPase_HD_dom"/>
</dbReference>
<feature type="transmembrane region" description="Helical" evidence="12">
    <location>
        <begin position="651"/>
        <end position="670"/>
    </location>
</feature>
<keyword evidence="9" id="KW-1278">Translocase</keyword>
<dbReference type="Gene3D" id="1.20.1110.10">
    <property type="entry name" value="Calcium-transporting ATPase, transmembrane domain"/>
    <property type="match status" value="1"/>
</dbReference>
<dbReference type="SUPFAM" id="SSF81653">
    <property type="entry name" value="Calcium ATPase, transduction domain A"/>
    <property type="match status" value="1"/>
</dbReference>
<evidence type="ECO:0000256" key="4">
    <source>
        <dbReference type="ARBA" id="ARBA00022692"/>
    </source>
</evidence>
<feature type="transmembrane region" description="Helical" evidence="12">
    <location>
        <begin position="691"/>
        <end position="714"/>
    </location>
</feature>
<dbReference type="GO" id="GO:0016887">
    <property type="term" value="F:ATP hydrolysis activity"/>
    <property type="evidence" value="ECO:0007669"/>
    <property type="project" value="InterPro"/>
</dbReference>
<feature type="transmembrane region" description="Helical" evidence="12">
    <location>
        <begin position="624"/>
        <end position="645"/>
    </location>
</feature>
<dbReference type="GO" id="GO:0120029">
    <property type="term" value="P:proton export across plasma membrane"/>
    <property type="evidence" value="ECO:0007669"/>
    <property type="project" value="InterPro"/>
</dbReference>
<comment type="similarity">
    <text evidence="2">Belongs to the cation transport ATPase (P-type) (TC 3.A.3) family. Type IIIA subfamily.</text>
</comment>
<evidence type="ECO:0000256" key="6">
    <source>
        <dbReference type="ARBA" id="ARBA00022741"/>
    </source>
</evidence>
<dbReference type="InterPro" id="IPR004014">
    <property type="entry name" value="ATPase_P-typ_cation-transptr_N"/>
</dbReference>
<dbReference type="InterPro" id="IPR006534">
    <property type="entry name" value="P-type_ATPase_IIIA"/>
</dbReference>
<dbReference type="InterPro" id="IPR059000">
    <property type="entry name" value="ATPase_P-type_domA"/>
</dbReference>
<keyword evidence="8" id="KW-0460">Magnesium</keyword>
<dbReference type="CDD" id="cd02076">
    <property type="entry name" value="P-type_ATPase_H"/>
    <property type="match status" value="1"/>
</dbReference>
<feature type="transmembrane region" description="Helical" evidence="12">
    <location>
        <begin position="231"/>
        <end position="251"/>
    </location>
</feature>
<dbReference type="FunFam" id="2.70.150.10:FF:000042">
    <property type="entry name" value="Plasma membrane ATPase"/>
    <property type="match status" value="1"/>
</dbReference>
<keyword evidence="7" id="KW-0067">ATP-binding</keyword>
<evidence type="ECO:0000313" key="15">
    <source>
        <dbReference type="Proteomes" id="UP000306585"/>
    </source>
</evidence>
<dbReference type="Proteomes" id="UP000306585">
    <property type="component" value="Unassembled WGS sequence"/>
</dbReference>
<dbReference type="SUPFAM" id="SSF81665">
    <property type="entry name" value="Calcium ATPase, transmembrane domain M"/>
    <property type="match status" value="1"/>
</dbReference>
<dbReference type="InterPro" id="IPR023214">
    <property type="entry name" value="HAD_sf"/>
</dbReference>
<dbReference type="EMBL" id="VBRY01000010">
    <property type="protein sequence ID" value="TLS66329.1"/>
    <property type="molecule type" value="Genomic_DNA"/>
</dbReference>
<dbReference type="PROSITE" id="PS00154">
    <property type="entry name" value="ATPASE_E1_E2"/>
    <property type="match status" value="1"/>
</dbReference>
<dbReference type="InterPro" id="IPR023299">
    <property type="entry name" value="ATPase_P-typ_cyto_dom_N"/>
</dbReference>
<dbReference type="AlphaFoldDB" id="A0A5R9GN22"/>
<dbReference type="SUPFAM" id="SSF56784">
    <property type="entry name" value="HAD-like"/>
    <property type="match status" value="1"/>
</dbReference>
<evidence type="ECO:0000256" key="8">
    <source>
        <dbReference type="ARBA" id="ARBA00022842"/>
    </source>
</evidence>
<comment type="subcellular location">
    <subcellularLocation>
        <location evidence="1">Membrane</location>
        <topology evidence="1">Multi-pass membrane protein</topology>
    </subcellularLocation>
</comment>
<dbReference type="SFLD" id="SFLDS00003">
    <property type="entry name" value="Haloacid_Dehalogenase"/>
    <property type="match status" value="1"/>
</dbReference>
<evidence type="ECO:0000256" key="9">
    <source>
        <dbReference type="ARBA" id="ARBA00022967"/>
    </source>
</evidence>
<dbReference type="FunFam" id="3.40.50.1000:FF:000211">
    <property type="entry name" value="Plasma membrane ATPase"/>
    <property type="match status" value="1"/>
</dbReference>
<evidence type="ECO:0000256" key="3">
    <source>
        <dbReference type="ARBA" id="ARBA00022553"/>
    </source>
</evidence>
<keyword evidence="3" id="KW-0597">Phosphoprotein</keyword>
<dbReference type="NCBIfam" id="TIGR01647">
    <property type="entry name" value="ATPase-IIIA_H"/>
    <property type="match status" value="1"/>
</dbReference>
<feature type="transmembrane region" description="Helical" evidence="12">
    <location>
        <begin position="781"/>
        <end position="798"/>
    </location>
</feature>
<dbReference type="PRINTS" id="PR00120">
    <property type="entry name" value="HATPASE"/>
</dbReference>
<feature type="transmembrane region" description="Helical" evidence="12">
    <location>
        <begin position="755"/>
        <end position="775"/>
    </location>
</feature>
<dbReference type="InterPro" id="IPR023298">
    <property type="entry name" value="ATPase_P-typ_TM_dom_sf"/>
</dbReference>
<keyword evidence="11 12" id="KW-0472">Membrane</keyword>
<dbReference type="GO" id="GO:0016020">
    <property type="term" value="C:membrane"/>
    <property type="evidence" value="ECO:0007669"/>
    <property type="project" value="UniProtKB-SubCell"/>
</dbReference>
<evidence type="ECO:0000256" key="5">
    <source>
        <dbReference type="ARBA" id="ARBA00022723"/>
    </source>
</evidence>
<evidence type="ECO:0000259" key="13">
    <source>
        <dbReference type="SMART" id="SM00831"/>
    </source>
</evidence>
<evidence type="ECO:0000256" key="2">
    <source>
        <dbReference type="ARBA" id="ARBA00008804"/>
    </source>
</evidence>
<dbReference type="Gene3D" id="3.40.50.1000">
    <property type="entry name" value="HAD superfamily/HAD-like"/>
    <property type="match status" value="1"/>
</dbReference>
<reference evidence="14 15" key="1">
    <citation type="journal article" date="2019" name="Appl. Environ. Microbiol.">
        <title>Environmental Evidence and Genomic Insight of Iron-oxidizing Bacteria Preference Towards More Corrosion Resistant Stainless Steel at Higher Salinities.</title>
        <authorList>
            <person name="Garrison C.E."/>
            <person name="Price K.A."/>
            <person name="Field E.K."/>
        </authorList>
    </citation>
    <scope>NUCLEOTIDE SEQUENCE [LARGE SCALE GENOMIC DNA]</scope>
    <source>
        <strain evidence="14 15">P3</strain>
    </source>
</reference>
<keyword evidence="6" id="KW-0547">Nucleotide-binding</keyword>
<feature type="transmembrane region" description="Helical" evidence="12">
    <location>
        <begin position="77"/>
        <end position="97"/>
    </location>
</feature>
<dbReference type="GO" id="GO:0046872">
    <property type="term" value="F:metal ion binding"/>
    <property type="evidence" value="ECO:0007669"/>
    <property type="project" value="UniProtKB-KW"/>
</dbReference>
<keyword evidence="10 12" id="KW-1133">Transmembrane helix</keyword>
<dbReference type="PRINTS" id="PR00119">
    <property type="entry name" value="CATATPASE"/>
</dbReference>
<dbReference type="Pfam" id="PF00690">
    <property type="entry name" value="Cation_ATPase_N"/>
    <property type="match status" value="1"/>
</dbReference>
<keyword evidence="5" id="KW-0479">Metal-binding</keyword>
<feature type="transmembrane region" description="Helical" evidence="12">
    <location>
        <begin position="257"/>
        <end position="282"/>
    </location>
</feature>
<organism evidence="14 15">
    <name type="scientific">Mariprofundus erugo</name>
    <dbReference type="NCBI Taxonomy" id="2528639"/>
    <lineage>
        <taxon>Bacteria</taxon>
        <taxon>Pseudomonadati</taxon>
        <taxon>Pseudomonadota</taxon>
        <taxon>Candidatius Mariprofundia</taxon>
        <taxon>Mariprofundales</taxon>
        <taxon>Mariprofundaceae</taxon>
        <taxon>Mariprofundus</taxon>
    </lineage>
</organism>
<dbReference type="SFLD" id="SFLDG00002">
    <property type="entry name" value="C1.7:_P-type_atpase_like"/>
    <property type="match status" value="1"/>
</dbReference>
<dbReference type="Pfam" id="PF00122">
    <property type="entry name" value="E1-E2_ATPase"/>
    <property type="match status" value="1"/>
</dbReference>
<dbReference type="InterPro" id="IPR018303">
    <property type="entry name" value="ATPase_P-typ_P_site"/>
</dbReference>
<dbReference type="GO" id="GO:0008553">
    <property type="term" value="F:P-type proton-exporting transporter activity"/>
    <property type="evidence" value="ECO:0007669"/>
    <property type="project" value="InterPro"/>
</dbReference>
<dbReference type="Pfam" id="PF00702">
    <property type="entry name" value="Hydrolase"/>
    <property type="match status" value="1"/>
</dbReference>
<feature type="domain" description="Cation-transporting P-type ATPase N-terminal" evidence="13">
    <location>
        <begin position="4"/>
        <end position="77"/>
    </location>
</feature>
<evidence type="ECO:0000313" key="14">
    <source>
        <dbReference type="EMBL" id="TLS66329.1"/>
    </source>
</evidence>
<evidence type="ECO:0000256" key="11">
    <source>
        <dbReference type="ARBA" id="ARBA00023136"/>
    </source>
</evidence>